<name>A0A1E7EYC0_9STRA</name>
<comment type="cofactor">
    <cofactor evidence="8">
        <name>Zn(2+)</name>
        <dbReference type="ChEBI" id="CHEBI:29105"/>
    </cofactor>
</comment>
<sequence length="227" mass="25375">MQSADYFINNGDQTVDDGYWEPHTSSIDFCETNYLHSSYIAEPHNLFSSLWGLSLLGLIGIYYGNPTGEIRFKIAYGILILIGIGSAALHGTLNWVFQSADELPMIYLVISALYCLIELGDDDDVTVPIPSPSQQKYNNNNNNNNSNNNNKVLKYPWLPHIFVVLGCTLHVIWHVMAGLGGYTILQFLVTCRMSVLGLPCKIQWILGIIPVVVSTVSSRYKENTKQL</sequence>
<feature type="binding site" evidence="7">
    <location>
        <position position="31"/>
    </location>
    <ligand>
        <name>Ca(2+)</name>
        <dbReference type="ChEBI" id="CHEBI:29108"/>
    </ligand>
</feature>
<evidence type="ECO:0000313" key="10">
    <source>
        <dbReference type="EMBL" id="OEU10819.1"/>
    </source>
</evidence>
<dbReference type="PANTHER" id="PTHR46187">
    <property type="entry name" value="ALKALINE CERAMIDASE 3"/>
    <property type="match status" value="1"/>
</dbReference>
<feature type="transmembrane region" description="Helical" evidence="9">
    <location>
        <begin position="46"/>
        <end position="64"/>
    </location>
</feature>
<evidence type="ECO:0000256" key="6">
    <source>
        <dbReference type="ARBA" id="ARBA00023136"/>
    </source>
</evidence>
<reference evidence="10 11" key="1">
    <citation type="submission" date="2016-09" db="EMBL/GenBank/DDBJ databases">
        <title>Extensive genetic diversity and differential bi-allelic expression allows diatom success in the polar Southern Ocean.</title>
        <authorList>
            <consortium name="DOE Joint Genome Institute"/>
            <person name="Mock T."/>
            <person name="Otillar R.P."/>
            <person name="Strauss J."/>
            <person name="Dupont C."/>
            <person name="Frickenhaus S."/>
            <person name="Maumus F."/>
            <person name="Mcmullan M."/>
            <person name="Sanges R."/>
            <person name="Schmutz J."/>
            <person name="Toseland A."/>
            <person name="Valas R."/>
            <person name="Veluchamy A."/>
            <person name="Ward B.J."/>
            <person name="Allen A."/>
            <person name="Barry K."/>
            <person name="Falciatore A."/>
            <person name="Ferrante M."/>
            <person name="Fortunato A.E."/>
            <person name="Gloeckner G."/>
            <person name="Gruber A."/>
            <person name="Hipkin R."/>
            <person name="Janech M."/>
            <person name="Kroth P."/>
            <person name="Leese F."/>
            <person name="Lindquist E."/>
            <person name="Lyon B.R."/>
            <person name="Martin J."/>
            <person name="Mayer C."/>
            <person name="Parker M."/>
            <person name="Quesneville H."/>
            <person name="Raymond J."/>
            <person name="Uhlig C."/>
            <person name="Valentin K.U."/>
            <person name="Worden A.Z."/>
            <person name="Armbrust E.V."/>
            <person name="Bowler C."/>
            <person name="Green B."/>
            <person name="Moulton V."/>
            <person name="Van Oosterhout C."/>
            <person name="Grigoriev I."/>
        </authorList>
    </citation>
    <scope>NUCLEOTIDE SEQUENCE [LARGE SCALE GENOMIC DNA]</scope>
    <source>
        <strain evidence="10 11">CCMP1102</strain>
    </source>
</reference>
<keyword evidence="5 9" id="KW-1133">Transmembrane helix</keyword>
<keyword evidence="8" id="KW-0862">Zinc</keyword>
<dbReference type="EMBL" id="KV784370">
    <property type="protein sequence ID" value="OEU10819.1"/>
    <property type="molecule type" value="Genomic_DNA"/>
</dbReference>
<keyword evidence="4" id="KW-0378">Hydrolase</keyword>
<dbReference type="InterPro" id="IPR008901">
    <property type="entry name" value="ACER"/>
</dbReference>
<dbReference type="AlphaFoldDB" id="A0A1E7EYC0"/>
<dbReference type="Proteomes" id="UP000095751">
    <property type="component" value="Unassembled WGS sequence"/>
</dbReference>
<evidence type="ECO:0000256" key="5">
    <source>
        <dbReference type="ARBA" id="ARBA00022989"/>
    </source>
</evidence>
<evidence type="ECO:0000313" key="11">
    <source>
        <dbReference type="Proteomes" id="UP000095751"/>
    </source>
</evidence>
<dbReference type="Pfam" id="PF05875">
    <property type="entry name" value="Ceramidase"/>
    <property type="match status" value="1"/>
</dbReference>
<keyword evidence="11" id="KW-1185">Reference proteome</keyword>
<accession>A0A1E7EYC0</accession>
<evidence type="ECO:0000256" key="3">
    <source>
        <dbReference type="ARBA" id="ARBA00022692"/>
    </source>
</evidence>
<feature type="transmembrane region" description="Helical" evidence="9">
    <location>
        <begin position="161"/>
        <end position="182"/>
    </location>
</feature>
<evidence type="ECO:0000256" key="7">
    <source>
        <dbReference type="PIRSR" id="PIRSR608901-1"/>
    </source>
</evidence>
<evidence type="ECO:0000256" key="9">
    <source>
        <dbReference type="SAM" id="Phobius"/>
    </source>
</evidence>
<gene>
    <name evidence="10" type="ORF">FRACYDRAFT_246689</name>
</gene>
<feature type="binding site" evidence="8">
    <location>
        <position position="90"/>
    </location>
    <ligand>
        <name>Zn(2+)</name>
        <dbReference type="ChEBI" id="CHEBI:29105"/>
        <note>catalytic</note>
    </ligand>
</feature>
<dbReference type="GO" id="GO:0005789">
    <property type="term" value="C:endoplasmic reticulum membrane"/>
    <property type="evidence" value="ECO:0007669"/>
    <property type="project" value="TreeGrafter"/>
</dbReference>
<dbReference type="PANTHER" id="PTHR46187:SF3">
    <property type="entry name" value="ALKALINE CERAMIDASE 3"/>
    <property type="match status" value="1"/>
</dbReference>
<feature type="transmembrane region" description="Helical" evidence="9">
    <location>
        <begin position="202"/>
        <end position="220"/>
    </location>
</feature>
<proteinExistence type="inferred from homology"/>
<dbReference type="KEGG" id="fcy:FRACYDRAFT_246689"/>
<dbReference type="InParanoid" id="A0A1E7EYC0"/>
<keyword evidence="6 9" id="KW-0472">Membrane</keyword>
<feature type="binding site" evidence="7">
    <location>
        <position position="42"/>
    </location>
    <ligand>
        <name>Ca(2+)</name>
        <dbReference type="ChEBI" id="CHEBI:29108"/>
    </ligand>
</feature>
<evidence type="ECO:0000256" key="1">
    <source>
        <dbReference type="ARBA" id="ARBA00004141"/>
    </source>
</evidence>
<dbReference type="GO" id="GO:0006672">
    <property type="term" value="P:ceramide metabolic process"/>
    <property type="evidence" value="ECO:0007669"/>
    <property type="project" value="InterPro"/>
</dbReference>
<dbReference type="GO" id="GO:0016811">
    <property type="term" value="F:hydrolase activity, acting on carbon-nitrogen (but not peptide) bonds, in linear amides"/>
    <property type="evidence" value="ECO:0007669"/>
    <property type="project" value="InterPro"/>
</dbReference>
<keyword evidence="7" id="KW-0106">Calcium</keyword>
<feature type="transmembrane region" description="Helical" evidence="9">
    <location>
        <begin position="76"/>
        <end position="97"/>
    </location>
</feature>
<comment type="similarity">
    <text evidence="2">Belongs to the alkaline ceramidase family.</text>
</comment>
<comment type="subcellular location">
    <subcellularLocation>
        <location evidence="1">Membrane</location>
        <topology evidence="1">Multi-pass membrane protein</topology>
    </subcellularLocation>
</comment>
<dbReference type="GO" id="GO:0046872">
    <property type="term" value="F:metal ion binding"/>
    <property type="evidence" value="ECO:0007669"/>
    <property type="project" value="UniProtKB-KW"/>
</dbReference>
<protein>
    <submittedName>
        <fullName evidence="10">APHC-domain-containing protein</fullName>
    </submittedName>
</protein>
<feature type="binding site" evidence="7">
    <location>
        <position position="33"/>
    </location>
    <ligand>
        <name>Ca(2+)</name>
        <dbReference type="ChEBI" id="CHEBI:29108"/>
    </ligand>
</feature>
<evidence type="ECO:0000256" key="2">
    <source>
        <dbReference type="ARBA" id="ARBA00009780"/>
    </source>
</evidence>
<evidence type="ECO:0000256" key="4">
    <source>
        <dbReference type="ARBA" id="ARBA00022801"/>
    </source>
</evidence>
<keyword evidence="7" id="KW-0479">Metal-binding</keyword>
<keyword evidence="3 9" id="KW-0812">Transmembrane</keyword>
<dbReference type="OrthoDB" id="187171at2759"/>
<feature type="binding site" evidence="7">
    <location>
        <position position="28"/>
    </location>
    <ligand>
        <name>Ca(2+)</name>
        <dbReference type="ChEBI" id="CHEBI:29108"/>
    </ligand>
</feature>
<feature type="transmembrane region" description="Helical" evidence="9">
    <location>
        <begin position="103"/>
        <end position="120"/>
    </location>
</feature>
<evidence type="ECO:0000256" key="8">
    <source>
        <dbReference type="PIRSR" id="PIRSR608901-2"/>
    </source>
</evidence>
<organism evidence="10 11">
    <name type="scientific">Fragilariopsis cylindrus CCMP1102</name>
    <dbReference type="NCBI Taxonomy" id="635003"/>
    <lineage>
        <taxon>Eukaryota</taxon>
        <taxon>Sar</taxon>
        <taxon>Stramenopiles</taxon>
        <taxon>Ochrophyta</taxon>
        <taxon>Bacillariophyta</taxon>
        <taxon>Bacillariophyceae</taxon>
        <taxon>Bacillariophycidae</taxon>
        <taxon>Bacillariales</taxon>
        <taxon>Bacillariaceae</taxon>
        <taxon>Fragilariopsis</taxon>
    </lineage>
</organism>